<protein>
    <submittedName>
        <fullName evidence="2">Uncharacterized protein LOC110987813</fullName>
    </submittedName>
</protein>
<gene>
    <name evidence="2" type="primary">LOC110987813</name>
</gene>
<dbReference type="OrthoDB" id="410381at2759"/>
<dbReference type="Proteomes" id="UP000694845">
    <property type="component" value="Unplaced"/>
</dbReference>
<dbReference type="AlphaFoldDB" id="A0A8B7ZNH4"/>
<sequence length="206" mass="22644">MAERSHLKSLPVKVQAELLEMQDKWWQTVNCGPNHASPDSTAACSGFLHEIKKAIHQTSSGRASGKDSIPAEIYEAVGPNALKALFNALQSVWDEEKMRDGFLDTLIVSLYKSKGSRVDCGNYTGISLLSIAWNIMAPVILNRLGTISERTLPQAQCGFRHARSTVDMIFAMFIKVIWLFHDGMTGQVLTSGEATKEFAISNRAAS</sequence>
<evidence type="ECO:0000313" key="1">
    <source>
        <dbReference type="Proteomes" id="UP000694845"/>
    </source>
</evidence>
<name>A0A8B7ZNH4_ACAPL</name>
<dbReference type="GeneID" id="110987813"/>
<dbReference type="KEGG" id="aplc:110987813"/>
<dbReference type="PANTHER" id="PTHR19446">
    <property type="entry name" value="REVERSE TRANSCRIPTASES"/>
    <property type="match status" value="1"/>
</dbReference>
<dbReference type="RefSeq" id="XP_022106607.1">
    <property type="nucleotide sequence ID" value="XM_022250915.1"/>
</dbReference>
<evidence type="ECO:0000313" key="2">
    <source>
        <dbReference type="RefSeq" id="XP_022106607.1"/>
    </source>
</evidence>
<keyword evidence="1" id="KW-1185">Reference proteome</keyword>
<accession>A0A8B7ZNH4</accession>
<reference evidence="2" key="1">
    <citation type="submission" date="2025-08" db="UniProtKB">
        <authorList>
            <consortium name="RefSeq"/>
        </authorList>
    </citation>
    <scope>IDENTIFICATION</scope>
</reference>
<organism evidence="1 2">
    <name type="scientific">Acanthaster planci</name>
    <name type="common">Crown-of-thorns starfish</name>
    <dbReference type="NCBI Taxonomy" id="133434"/>
    <lineage>
        <taxon>Eukaryota</taxon>
        <taxon>Metazoa</taxon>
        <taxon>Echinodermata</taxon>
        <taxon>Eleutherozoa</taxon>
        <taxon>Asterozoa</taxon>
        <taxon>Asteroidea</taxon>
        <taxon>Valvatacea</taxon>
        <taxon>Valvatida</taxon>
        <taxon>Acanthasteridae</taxon>
        <taxon>Acanthaster</taxon>
    </lineage>
</organism>
<proteinExistence type="predicted"/>